<proteinExistence type="inferred from homology"/>
<evidence type="ECO:0000313" key="5">
    <source>
        <dbReference type="EMBL" id="MEZ3162824.1"/>
    </source>
</evidence>
<dbReference type="InterPro" id="IPR011004">
    <property type="entry name" value="Trimer_LpxA-like_sf"/>
</dbReference>
<organism evidence="5 6">
    <name type="scientific">Halorubrum miltondacostae</name>
    <dbReference type="NCBI Taxonomy" id="3076378"/>
    <lineage>
        <taxon>Archaea</taxon>
        <taxon>Methanobacteriati</taxon>
        <taxon>Methanobacteriota</taxon>
        <taxon>Stenosarchaea group</taxon>
        <taxon>Halobacteria</taxon>
        <taxon>Halobacteriales</taxon>
        <taxon>Haloferacaceae</taxon>
        <taxon>Halorubrum</taxon>
    </lineage>
</organism>
<dbReference type="PANTHER" id="PTHR23416:SF23">
    <property type="entry name" value="ACETYLTRANSFERASE C18B11.09C-RELATED"/>
    <property type="match status" value="1"/>
</dbReference>
<accession>A0ABD5LXT0</accession>
<evidence type="ECO:0000256" key="3">
    <source>
        <dbReference type="SAM" id="MobiDB-lite"/>
    </source>
</evidence>
<keyword evidence="2" id="KW-0808">Transferase</keyword>
<dbReference type="EMBL" id="JBEDNY010000001">
    <property type="protein sequence ID" value="MEZ3162824.1"/>
    <property type="molecule type" value="Genomic_DNA"/>
</dbReference>
<keyword evidence="6" id="KW-1185">Reference proteome</keyword>
<feature type="domain" description="Maltose/galactoside acetyltransferase" evidence="4">
    <location>
        <begin position="5"/>
        <end position="59"/>
    </location>
</feature>
<dbReference type="InterPro" id="IPR001451">
    <property type="entry name" value="Hexapep"/>
</dbReference>
<reference evidence="5 6" key="1">
    <citation type="submission" date="2024-06" db="EMBL/GenBank/DDBJ databases">
        <title>Halorubrum miltondacostae sp. nov., a potential PHA producer isolated from an inland solar saltern in Rio Maior, Portugal.</title>
        <authorList>
            <person name="Albuquerque L."/>
            <person name="Viver T."/>
            <person name="Barroso C."/>
            <person name="Claudino R."/>
            <person name="Galvan M."/>
            <person name="Simoes G."/>
            <person name="Lobo Da Cunha A."/>
            <person name="Egas C."/>
        </authorList>
    </citation>
    <scope>NUCLEOTIDE SEQUENCE [LARGE SCALE GENOMIC DNA]</scope>
    <source>
        <strain evidence="5 6">RMP-11</strain>
    </source>
</reference>
<dbReference type="PROSITE" id="PS00101">
    <property type="entry name" value="HEXAPEP_TRANSFERASES"/>
    <property type="match status" value="1"/>
</dbReference>
<dbReference type="RefSeq" id="WP_371159870.1">
    <property type="nucleotide sequence ID" value="NZ_JBEDNX010000001.1"/>
</dbReference>
<dbReference type="Proteomes" id="UP001567572">
    <property type="component" value="Unassembled WGS sequence"/>
</dbReference>
<dbReference type="InterPro" id="IPR051159">
    <property type="entry name" value="Hexapeptide_acetyltransf"/>
</dbReference>
<dbReference type="PANTHER" id="PTHR23416">
    <property type="entry name" value="SIALIC ACID SYNTHASE-RELATED"/>
    <property type="match status" value="1"/>
</dbReference>
<dbReference type="AlphaFoldDB" id="A0ABD5LXT0"/>
<feature type="compositionally biased region" description="Basic and acidic residues" evidence="3">
    <location>
        <begin position="180"/>
        <end position="201"/>
    </location>
</feature>
<feature type="region of interest" description="Disordered" evidence="3">
    <location>
        <begin position="175"/>
        <end position="210"/>
    </location>
</feature>
<dbReference type="SMART" id="SM01266">
    <property type="entry name" value="Mac"/>
    <property type="match status" value="1"/>
</dbReference>
<evidence type="ECO:0000313" key="6">
    <source>
        <dbReference type="Proteomes" id="UP001567572"/>
    </source>
</evidence>
<gene>
    <name evidence="5" type="ORF">ABNG04_02850</name>
</gene>
<sequence length="210" mass="22219">MGCEKEQMLAGEAYDPSAPELVADRQEARDRCRRYNDTAPTETERRERLLRKLFGEVGDDATVIPSFRCDYGYNVGVGDDFFANCGCVVLDVAPVVFGENCLLGPGVHVYTATHPIDPAERAAGREFGDPVTVGDDVWIGGRAVIAPGVSVGDGAVVAAGAVVVDDVPARTVVGGNPAEVIRRSDDEKESGRKERDGEQRDGAAAPGDGP</sequence>
<dbReference type="SUPFAM" id="SSF51161">
    <property type="entry name" value="Trimeric LpxA-like enzymes"/>
    <property type="match status" value="1"/>
</dbReference>
<comment type="similarity">
    <text evidence="1">Belongs to the transferase hexapeptide repeat family.</text>
</comment>
<dbReference type="GO" id="GO:0016740">
    <property type="term" value="F:transferase activity"/>
    <property type="evidence" value="ECO:0007669"/>
    <property type="project" value="UniProtKB-KW"/>
</dbReference>
<dbReference type="Gene3D" id="2.160.10.10">
    <property type="entry name" value="Hexapeptide repeat proteins"/>
    <property type="match status" value="1"/>
</dbReference>
<dbReference type="Pfam" id="PF12464">
    <property type="entry name" value="Mac"/>
    <property type="match status" value="1"/>
</dbReference>
<evidence type="ECO:0000259" key="4">
    <source>
        <dbReference type="SMART" id="SM01266"/>
    </source>
</evidence>
<dbReference type="InterPro" id="IPR018357">
    <property type="entry name" value="Hexapep_transf_CS"/>
</dbReference>
<evidence type="ECO:0000256" key="1">
    <source>
        <dbReference type="ARBA" id="ARBA00007274"/>
    </source>
</evidence>
<protein>
    <submittedName>
        <fullName evidence="5">Maltose acetyltransferase domain-containing protein</fullName>
    </submittedName>
</protein>
<dbReference type="FunFam" id="2.160.10.10:FF:000008">
    <property type="entry name" value="Maltose O-acetyltransferase"/>
    <property type="match status" value="1"/>
</dbReference>
<evidence type="ECO:0000256" key="2">
    <source>
        <dbReference type="ARBA" id="ARBA00022679"/>
    </source>
</evidence>
<feature type="region of interest" description="Disordered" evidence="3">
    <location>
        <begin position="1"/>
        <end position="20"/>
    </location>
</feature>
<dbReference type="InterPro" id="IPR024688">
    <property type="entry name" value="Mac_dom"/>
</dbReference>
<comment type="caution">
    <text evidence="5">The sequence shown here is derived from an EMBL/GenBank/DDBJ whole genome shotgun (WGS) entry which is preliminary data.</text>
</comment>
<dbReference type="Pfam" id="PF14602">
    <property type="entry name" value="Hexapep_2"/>
    <property type="match status" value="1"/>
</dbReference>
<name>A0ABD5LXT0_9EURY</name>
<dbReference type="CDD" id="cd03357">
    <property type="entry name" value="LbH_MAT_GAT"/>
    <property type="match status" value="1"/>
</dbReference>